<gene>
    <name evidence="8" type="primary">LOC102802702</name>
</gene>
<keyword evidence="7" id="KW-1185">Reference proteome</keyword>
<keyword evidence="4" id="KW-0067">ATP-binding</keyword>
<evidence type="ECO:0000259" key="6">
    <source>
        <dbReference type="PROSITE" id="PS50127"/>
    </source>
</evidence>
<protein>
    <submittedName>
        <fullName evidence="8">Ubiquitin-conjugating enzyme E2 H-like</fullName>
    </submittedName>
</protein>
<evidence type="ECO:0000256" key="3">
    <source>
        <dbReference type="PROSITE-ProRule" id="PRU10133"/>
    </source>
</evidence>
<feature type="compositionally biased region" description="Acidic residues" evidence="5">
    <location>
        <begin position="154"/>
        <end position="165"/>
    </location>
</feature>
<evidence type="ECO:0000313" key="8">
    <source>
        <dbReference type="RefSeq" id="XP_006813751.1"/>
    </source>
</evidence>
<proteinExistence type="inferred from homology"/>
<sequence>MALSREVQITGIRGKLFQNWARTFSCIPELYFLPTNIGEIRRVSNNLFISMVRFLNRIYHPNIDEVSGTVCLDVINQAWTALYDLSNIFESFLPQLLTYPNPIDPLNGDAAAMYLHKPEEYKDKIREYVRKYATEEALKEHDDGSTSSESSLSDFEEDEAEDMEL</sequence>
<evidence type="ECO:0000256" key="2">
    <source>
        <dbReference type="ARBA" id="ARBA00022786"/>
    </source>
</evidence>
<dbReference type="Pfam" id="PF00179">
    <property type="entry name" value="UQ_con"/>
    <property type="match status" value="1"/>
</dbReference>
<accession>A0ABM0M160</accession>
<keyword evidence="2 4" id="KW-0833">Ubl conjugation pathway</keyword>
<keyword evidence="1" id="KW-0808">Transferase</keyword>
<evidence type="ECO:0000256" key="4">
    <source>
        <dbReference type="RuleBase" id="RU362109"/>
    </source>
</evidence>
<dbReference type="PROSITE" id="PS00183">
    <property type="entry name" value="UBC_1"/>
    <property type="match status" value="1"/>
</dbReference>
<comment type="similarity">
    <text evidence="4">Belongs to the ubiquitin-conjugating enzyme family.</text>
</comment>
<dbReference type="PANTHER" id="PTHR24068">
    <property type="entry name" value="UBIQUITIN-CONJUGATING ENZYME E2"/>
    <property type="match status" value="1"/>
</dbReference>
<feature type="active site" description="Glycyl thioester intermediate" evidence="3">
    <location>
        <position position="71"/>
    </location>
</feature>
<feature type="region of interest" description="Disordered" evidence="5">
    <location>
        <begin position="136"/>
        <end position="165"/>
    </location>
</feature>
<dbReference type="RefSeq" id="XP_006813751.1">
    <property type="nucleotide sequence ID" value="XM_006813688.1"/>
</dbReference>
<evidence type="ECO:0000256" key="1">
    <source>
        <dbReference type="ARBA" id="ARBA00022679"/>
    </source>
</evidence>
<dbReference type="InterPro" id="IPR023313">
    <property type="entry name" value="UBQ-conjugating_AS"/>
</dbReference>
<dbReference type="GeneID" id="102802702"/>
<organism evidence="7 8">
    <name type="scientific">Saccoglossus kowalevskii</name>
    <name type="common">Acorn worm</name>
    <dbReference type="NCBI Taxonomy" id="10224"/>
    <lineage>
        <taxon>Eukaryota</taxon>
        <taxon>Metazoa</taxon>
        <taxon>Hemichordata</taxon>
        <taxon>Enteropneusta</taxon>
        <taxon>Harrimaniidae</taxon>
        <taxon>Saccoglossus</taxon>
    </lineage>
</organism>
<dbReference type="InterPro" id="IPR000608">
    <property type="entry name" value="UBC"/>
</dbReference>
<keyword evidence="4" id="KW-0547">Nucleotide-binding</keyword>
<dbReference type="SUPFAM" id="SSF54495">
    <property type="entry name" value="UBC-like"/>
    <property type="match status" value="1"/>
</dbReference>
<feature type="domain" description="UBC core" evidence="6">
    <location>
        <begin position="1"/>
        <end position="134"/>
    </location>
</feature>
<reference evidence="8" key="1">
    <citation type="submission" date="2025-08" db="UniProtKB">
        <authorList>
            <consortium name="RefSeq"/>
        </authorList>
    </citation>
    <scope>IDENTIFICATION</scope>
    <source>
        <tissue evidence="8">Testes</tissue>
    </source>
</reference>
<evidence type="ECO:0000256" key="5">
    <source>
        <dbReference type="SAM" id="MobiDB-lite"/>
    </source>
</evidence>
<dbReference type="InterPro" id="IPR016135">
    <property type="entry name" value="UBQ-conjugating_enzyme/RWD"/>
</dbReference>
<dbReference type="PROSITE" id="PS50127">
    <property type="entry name" value="UBC_2"/>
    <property type="match status" value="1"/>
</dbReference>
<dbReference type="Proteomes" id="UP000694865">
    <property type="component" value="Unplaced"/>
</dbReference>
<evidence type="ECO:0000313" key="7">
    <source>
        <dbReference type="Proteomes" id="UP000694865"/>
    </source>
</evidence>
<name>A0ABM0M160_SACKO</name>
<dbReference type="SMART" id="SM00212">
    <property type="entry name" value="UBCc"/>
    <property type="match status" value="1"/>
</dbReference>
<dbReference type="Gene3D" id="3.10.110.10">
    <property type="entry name" value="Ubiquitin Conjugating Enzyme"/>
    <property type="match status" value="1"/>
</dbReference>